<accession>A0ACB9QZR1</accession>
<name>A0ACB9QZR1_9MYRT</name>
<reference evidence="2" key="1">
    <citation type="journal article" date="2023" name="Front. Plant Sci.">
        <title>Chromosomal-level genome assembly of Melastoma candidum provides insights into trichome evolution.</title>
        <authorList>
            <person name="Zhong Y."/>
            <person name="Wu W."/>
            <person name="Sun C."/>
            <person name="Zou P."/>
            <person name="Liu Y."/>
            <person name="Dai S."/>
            <person name="Zhou R."/>
        </authorList>
    </citation>
    <scope>NUCLEOTIDE SEQUENCE [LARGE SCALE GENOMIC DNA]</scope>
</reference>
<comment type="caution">
    <text evidence="1">The sequence shown here is derived from an EMBL/GenBank/DDBJ whole genome shotgun (WGS) entry which is preliminary data.</text>
</comment>
<proteinExistence type="predicted"/>
<keyword evidence="2" id="KW-1185">Reference proteome</keyword>
<dbReference type="Proteomes" id="UP001057402">
    <property type="component" value="Chromosome 4"/>
</dbReference>
<evidence type="ECO:0000313" key="2">
    <source>
        <dbReference type="Proteomes" id="UP001057402"/>
    </source>
</evidence>
<gene>
    <name evidence="1" type="ORF">MLD38_010406</name>
</gene>
<evidence type="ECO:0000313" key="1">
    <source>
        <dbReference type="EMBL" id="KAI4372135.1"/>
    </source>
</evidence>
<protein>
    <submittedName>
        <fullName evidence="1">Uncharacterized protein</fullName>
    </submittedName>
</protein>
<sequence length="350" mass="39645">MALATSKLLLTDLASGIDRVPSNYIRPKCDRPDLSRVVSSDSSSIPLVDLQGLHGPHRGEIVRHIGVACRDYGFFQIRNHGIEEGMVNGILGTAKEFFRLPESERLKNYSDDPNKSTRLSTSFNVKTEKVANWRDFLRLHCHPLEEFVHEWPTNPPCFRDVVGEYCLRVRMLVLELLEAISESLGLEKNCISNNLGRHGQHMAMNYYPPCPEPELTYGLPGHTDPNLITILLQDDVPGLQVLKDGTWVAVNPIPNTFIINIGDQMQVISNDRYKSVLHRAVVNCNRERISIPTFYCPSQDAVIGPAGKLIDDKHPAVYRQFTYDEFYSKFWDRGLRTECCLDLFKVSSAS</sequence>
<dbReference type="EMBL" id="CM042883">
    <property type="protein sequence ID" value="KAI4372135.1"/>
    <property type="molecule type" value="Genomic_DNA"/>
</dbReference>
<organism evidence="1 2">
    <name type="scientific">Melastoma candidum</name>
    <dbReference type="NCBI Taxonomy" id="119954"/>
    <lineage>
        <taxon>Eukaryota</taxon>
        <taxon>Viridiplantae</taxon>
        <taxon>Streptophyta</taxon>
        <taxon>Embryophyta</taxon>
        <taxon>Tracheophyta</taxon>
        <taxon>Spermatophyta</taxon>
        <taxon>Magnoliopsida</taxon>
        <taxon>eudicotyledons</taxon>
        <taxon>Gunneridae</taxon>
        <taxon>Pentapetalae</taxon>
        <taxon>rosids</taxon>
        <taxon>malvids</taxon>
        <taxon>Myrtales</taxon>
        <taxon>Melastomataceae</taxon>
        <taxon>Melastomatoideae</taxon>
        <taxon>Melastomateae</taxon>
        <taxon>Melastoma</taxon>
    </lineage>
</organism>